<dbReference type="EC" id="3.6.1.7" evidence="1"/>
<dbReference type="GO" id="GO:0003998">
    <property type="term" value="F:acylphosphatase activity"/>
    <property type="evidence" value="ECO:0007669"/>
    <property type="project" value="UniProtKB-EC"/>
</dbReference>
<dbReference type="PROSITE" id="PS51160">
    <property type="entry name" value="ACYLPHOSPHATASE_3"/>
    <property type="match status" value="1"/>
</dbReference>
<dbReference type="Gene3D" id="3.30.70.100">
    <property type="match status" value="1"/>
</dbReference>
<evidence type="ECO:0000313" key="5">
    <source>
        <dbReference type="Proteomes" id="UP001316803"/>
    </source>
</evidence>
<evidence type="ECO:0000259" key="3">
    <source>
        <dbReference type="PROSITE" id="PS51160"/>
    </source>
</evidence>
<keyword evidence="5" id="KW-1185">Reference proteome</keyword>
<keyword evidence="1" id="KW-0378">Hydrolase</keyword>
<comment type="catalytic activity">
    <reaction evidence="1">
        <text>an acyl phosphate + H2O = a carboxylate + phosphate + H(+)</text>
        <dbReference type="Rhea" id="RHEA:14965"/>
        <dbReference type="ChEBI" id="CHEBI:15377"/>
        <dbReference type="ChEBI" id="CHEBI:15378"/>
        <dbReference type="ChEBI" id="CHEBI:29067"/>
        <dbReference type="ChEBI" id="CHEBI:43474"/>
        <dbReference type="ChEBI" id="CHEBI:59918"/>
        <dbReference type="EC" id="3.6.1.7"/>
    </reaction>
</comment>
<proteinExistence type="inferred from homology"/>
<accession>A0AAN8I3Z0</accession>
<dbReference type="InterPro" id="IPR001792">
    <property type="entry name" value="Acylphosphatase-like_dom"/>
</dbReference>
<dbReference type="InterPro" id="IPR017968">
    <property type="entry name" value="Acylphosphatase_CS"/>
</dbReference>
<dbReference type="EMBL" id="JAKLMC020000039">
    <property type="protein sequence ID" value="KAK5949160.1"/>
    <property type="molecule type" value="Genomic_DNA"/>
</dbReference>
<dbReference type="AlphaFoldDB" id="A0AAN8I3Z0"/>
<dbReference type="PANTHER" id="PTHR47268">
    <property type="entry name" value="ACYLPHOSPHATASE"/>
    <property type="match status" value="1"/>
</dbReference>
<dbReference type="InterPro" id="IPR036046">
    <property type="entry name" value="Acylphosphatase-like_dom_sf"/>
</dbReference>
<protein>
    <recommendedName>
        <fullName evidence="1">acylphosphatase</fullName>
        <ecNumber evidence="1">3.6.1.7</ecNumber>
    </recommendedName>
</protein>
<dbReference type="SUPFAM" id="SSF54975">
    <property type="entry name" value="Acylphosphatase/BLUF domain-like"/>
    <property type="match status" value="1"/>
</dbReference>
<comment type="caution">
    <text evidence="4">The sequence shown here is derived from an EMBL/GenBank/DDBJ whole genome shotgun (WGS) entry which is preliminary data.</text>
</comment>
<feature type="active site" evidence="1">
    <location>
        <position position="38"/>
    </location>
</feature>
<evidence type="ECO:0000256" key="2">
    <source>
        <dbReference type="RuleBase" id="RU004168"/>
    </source>
</evidence>
<organism evidence="4 5">
    <name type="scientific">Knufia fluminis</name>
    <dbReference type="NCBI Taxonomy" id="191047"/>
    <lineage>
        <taxon>Eukaryota</taxon>
        <taxon>Fungi</taxon>
        <taxon>Dikarya</taxon>
        <taxon>Ascomycota</taxon>
        <taxon>Pezizomycotina</taxon>
        <taxon>Eurotiomycetes</taxon>
        <taxon>Chaetothyriomycetidae</taxon>
        <taxon>Chaetothyriales</taxon>
        <taxon>Trichomeriaceae</taxon>
        <taxon>Knufia</taxon>
    </lineage>
</organism>
<dbReference type="InterPro" id="IPR020456">
    <property type="entry name" value="Acylphosphatase"/>
</dbReference>
<sequence>MSQKRIAFKVHGTVQGVNFRSFTEKKASGYGLTGWVKNSDDEKVIGEAQGSGEALQKFKKDLGEGPSAAKVVKVETDEIETKSGETSFSA</sequence>
<name>A0AAN8I3Z0_9EURO</name>
<feature type="active site" evidence="1">
    <location>
        <position position="20"/>
    </location>
</feature>
<comment type="similarity">
    <text evidence="2">Belongs to the acylphosphatase family.</text>
</comment>
<dbReference type="PROSITE" id="PS00150">
    <property type="entry name" value="ACYLPHOSPHATASE_1"/>
    <property type="match status" value="1"/>
</dbReference>
<dbReference type="Pfam" id="PF00708">
    <property type="entry name" value="Acylphosphatase"/>
    <property type="match status" value="1"/>
</dbReference>
<gene>
    <name evidence="4" type="ORF">OHC33_009901</name>
</gene>
<dbReference type="PANTHER" id="PTHR47268:SF4">
    <property type="entry name" value="ACYLPHOSPHATASE"/>
    <property type="match status" value="1"/>
</dbReference>
<dbReference type="Proteomes" id="UP001316803">
    <property type="component" value="Unassembled WGS sequence"/>
</dbReference>
<dbReference type="PRINTS" id="PR00112">
    <property type="entry name" value="ACYLPHPHTASE"/>
</dbReference>
<evidence type="ECO:0000256" key="1">
    <source>
        <dbReference type="PROSITE-ProRule" id="PRU00520"/>
    </source>
</evidence>
<reference evidence="4 5" key="1">
    <citation type="submission" date="2022-12" db="EMBL/GenBank/DDBJ databases">
        <title>Genomic features and morphological characterization of a novel Knufia sp. strain isolated from spacecraft assembly facility.</title>
        <authorList>
            <person name="Teixeira M."/>
            <person name="Chander A.M."/>
            <person name="Stajich J.E."/>
            <person name="Venkateswaran K."/>
        </authorList>
    </citation>
    <scope>NUCLEOTIDE SEQUENCE [LARGE SCALE GENOMIC DNA]</scope>
    <source>
        <strain evidence="4 5">FJI-L2-BK-P2</strain>
    </source>
</reference>
<evidence type="ECO:0000313" key="4">
    <source>
        <dbReference type="EMBL" id="KAK5949160.1"/>
    </source>
</evidence>
<feature type="domain" description="Acylphosphatase-like" evidence="3">
    <location>
        <begin position="5"/>
        <end position="90"/>
    </location>
</feature>